<dbReference type="SMART" id="SM00052">
    <property type="entry name" value="EAL"/>
    <property type="match status" value="1"/>
</dbReference>
<evidence type="ECO:0000313" key="2">
    <source>
        <dbReference type="EMBL" id="NVO21845.1"/>
    </source>
</evidence>
<dbReference type="InterPro" id="IPR001633">
    <property type="entry name" value="EAL_dom"/>
</dbReference>
<dbReference type="Pfam" id="PF00563">
    <property type="entry name" value="EAL"/>
    <property type="match status" value="1"/>
</dbReference>
<feature type="domain" description="EAL" evidence="1">
    <location>
        <begin position="25"/>
        <end position="275"/>
    </location>
</feature>
<sequence>MLERHKERQRKNRLNPLDTAIRSRDTDVLAMVDRALRHKEVMLAYQPVVVTTDTKRVAFYEGLIRVLDETGRVIPARDFMPTVEKTEMGQTIDRIALEFGLRELSRHPALRLAINLTAKSLHDPKWQRVLRHGLSRDDTIGERLILEITEHSVMEKPDQVLDIMDEIQLRGVSFALDDFGAGQTAIRYFKDFAFDILKIDGSLIRGIDRSPDNQAIVGALLSIGRHFDMFTIAEHVETQAQADCLASLGVDCLQGYFFGAPSIRPHWHESRTRKRSA</sequence>
<dbReference type="PROSITE" id="PS50883">
    <property type="entry name" value="EAL"/>
    <property type="match status" value="1"/>
</dbReference>
<dbReference type="Gene3D" id="3.20.20.450">
    <property type="entry name" value="EAL domain"/>
    <property type="match status" value="1"/>
</dbReference>
<dbReference type="Proteomes" id="UP000592216">
    <property type="component" value="Unassembled WGS sequence"/>
</dbReference>
<dbReference type="InterPro" id="IPR050706">
    <property type="entry name" value="Cyclic-di-GMP_PDE-like"/>
</dbReference>
<evidence type="ECO:0000313" key="3">
    <source>
        <dbReference type="Proteomes" id="UP000592216"/>
    </source>
</evidence>
<organism evidence="2 3">
    <name type="scientific">Donghicola mangrovi</name>
    <dbReference type="NCBI Taxonomy" id="2729614"/>
    <lineage>
        <taxon>Bacteria</taxon>
        <taxon>Pseudomonadati</taxon>
        <taxon>Pseudomonadota</taxon>
        <taxon>Alphaproteobacteria</taxon>
        <taxon>Rhodobacterales</taxon>
        <taxon>Roseobacteraceae</taxon>
        <taxon>Donghicola</taxon>
    </lineage>
</organism>
<proteinExistence type="predicted"/>
<dbReference type="InterPro" id="IPR035919">
    <property type="entry name" value="EAL_sf"/>
</dbReference>
<gene>
    <name evidence="2" type="ORF">HJ536_00605</name>
</gene>
<protein>
    <submittedName>
        <fullName evidence="2">EAL domain-containing protein</fullName>
    </submittedName>
</protein>
<dbReference type="PANTHER" id="PTHR33121:SF79">
    <property type="entry name" value="CYCLIC DI-GMP PHOSPHODIESTERASE PDED-RELATED"/>
    <property type="match status" value="1"/>
</dbReference>
<reference evidence="2 3" key="1">
    <citation type="submission" date="2020-04" db="EMBL/GenBank/DDBJ databases">
        <title>Donghicola sp., a member of the Rhodobacteraceae family isolated from mangrove forest in Thailand.</title>
        <authorList>
            <person name="Charoenyingcharoen P."/>
            <person name="Yukphan P."/>
        </authorList>
    </citation>
    <scope>NUCLEOTIDE SEQUENCE [LARGE SCALE GENOMIC DNA]</scope>
    <source>
        <strain evidence="2 3">B5-SW-15</strain>
    </source>
</reference>
<dbReference type="PANTHER" id="PTHR33121">
    <property type="entry name" value="CYCLIC DI-GMP PHOSPHODIESTERASE PDEF"/>
    <property type="match status" value="1"/>
</dbReference>
<name>A0A850Q5K1_9RHOB</name>
<dbReference type="SUPFAM" id="SSF141868">
    <property type="entry name" value="EAL domain-like"/>
    <property type="match status" value="1"/>
</dbReference>
<dbReference type="GO" id="GO:0071111">
    <property type="term" value="F:cyclic-guanylate-specific phosphodiesterase activity"/>
    <property type="evidence" value="ECO:0007669"/>
    <property type="project" value="InterPro"/>
</dbReference>
<dbReference type="AlphaFoldDB" id="A0A850Q5K1"/>
<dbReference type="CDD" id="cd01948">
    <property type="entry name" value="EAL"/>
    <property type="match status" value="1"/>
</dbReference>
<accession>A0A850Q5K1</accession>
<evidence type="ECO:0000259" key="1">
    <source>
        <dbReference type="PROSITE" id="PS50883"/>
    </source>
</evidence>
<comment type="caution">
    <text evidence="2">The sequence shown here is derived from an EMBL/GenBank/DDBJ whole genome shotgun (WGS) entry which is preliminary data.</text>
</comment>
<dbReference type="EMBL" id="JABCJE010000001">
    <property type="protein sequence ID" value="NVO21845.1"/>
    <property type="molecule type" value="Genomic_DNA"/>
</dbReference>